<dbReference type="Proteomes" id="UP001595075">
    <property type="component" value="Unassembled WGS sequence"/>
</dbReference>
<keyword evidence="2" id="KW-0804">Transcription</keyword>
<dbReference type="PANTHER" id="PTHR47424:SF9">
    <property type="entry name" value="TAH-2"/>
    <property type="match status" value="1"/>
</dbReference>
<keyword evidence="3" id="KW-0539">Nucleus</keyword>
<name>A0ABR4BRU5_9HELO</name>
<evidence type="ECO:0000256" key="4">
    <source>
        <dbReference type="SAM" id="MobiDB-lite"/>
    </source>
</evidence>
<evidence type="ECO:0000256" key="3">
    <source>
        <dbReference type="ARBA" id="ARBA00023242"/>
    </source>
</evidence>
<comment type="caution">
    <text evidence="6">The sequence shown here is derived from an EMBL/GenBank/DDBJ whole genome shotgun (WGS) entry which is preliminary data.</text>
</comment>
<feature type="region of interest" description="Disordered" evidence="4">
    <location>
        <begin position="1"/>
        <end position="48"/>
    </location>
</feature>
<protein>
    <recommendedName>
        <fullName evidence="5">Xylanolytic transcriptional activator regulatory domain-containing protein</fullName>
    </recommendedName>
</protein>
<dbReference type="Pfam" id="PF04082">
    <property type="entry name" value="Fungal_trans"/>
    <property type="match status" value="1"/>
</dbReference>
<reference evidence="6 7" key="1">
    <citation type="journal article" date="2024" name="Commun. Biol.">
        <title>Comparative genomic analysis of thermophilic fungi reveals convergent evolutionary adaptations and gene losses.</title>
        <authorList>
            <person name="Steindorff A.S."/>
            <person name="Aguilar-Pontes M.V."/>
            <person name="Robinson A.J."/>
            <person name="Andreopoulos B."/>
            <person name="LaButti K."/>
            <person name="Kuo A."/>
            <person name="Mondo S."/>
            <person name="Riley R."/>
            <person name="Otillar R."/>
            <person name="Haridas S."/>
            <person name="Lipzen A."/>
            <person name="Grimwood J."/>
            <person name="Schmutz J."/>
            <person name="Clum A."/>
            <person name="Reid I.D."/>
            <person name="Moisan M.C."/>
            <person name="Butler G."/>
            <person name="Nguyen T.T.M."/>
            <person name="Dewar K."/>
            <person name="Conant G."/>
            <person name="Drula E."/>
            <person name="Henrissat B."/>
            <person name="Hansel C."/>
            <person name="Singer S."/>
            <person name="Hutchinson M.I."/>
            <person name="de Vries R.P."/>
            <person name="Natvig D.O."/>
            <person name="Powell A.J."/>
            <person name="Tsang A."/>
            <person name="Grigoriev I.V."/>
        </authorList>
    </citation>
    <scope>NUCLEOTIDE SEQUENCE [LARGE SCALE GENOMIC DNA]</scope>
    <source>
        <strain evidence="6 7">CBS 494.80</strain>
    </source>
</reference>
<evidence type="ECO:0000259" key="5">
    <source>
        <dbReference type="Pfam" id="PF04082"/>
    </source>
</evidence>
<evidence type="ECO:0000313" key="7">
    <source>
        <dbReference type="Proteomes" id="UP001595075"/>
    </source>
</evidence>
<evidence type="ECO:0000313" key="6">
    <source>
        <dbReference type="EMBL" id="KAL2060397.1"/>
    </source>
</evidence>
<dbReference type="InterPro" id="IPR007219">
    <property type="entry name" value="XnlR_reg_dom"/>
</dbReference>
<keyword evidence="1" id="KW-0805">Transcription regulation</keyword>
<organism evidence="6 7">
    <name type="scientific">Oculimacula yallundae</name>
    <dbReference type="NCBI Taxonomy" id="86028"/>
    <lineage>
        <taxon>Eukaryota</taxon>
        <taxon>Fungi</taxon>
        <taxon>Dikarya</taxon>
        <taxon>Ascomycota</taxon>
        <taxon>Pezizomycotina</taxon>
        <taxon>Leotiomycetes</taxon>
        <taxon>Helotiales</taxon>
        <taxon>Ploettnerulaceae</taxon>
        <taxon>Oculimacula</taxon>
    </lineage>
</organism>
<dbReference type="InterPro" id="IPR051127">
    <property type="entry name" value="Fungal_SecMet_Regulators"/>
</dbReference>
<proteinExistence type="predicted"/>
<gene>
    <name evidence="6" type="ORF">VTL71DRAFT_9792</name>
</gene>
<dbReference type="EMBL" id="JAZHXI010000023">
    <property type="protein sequence ID" value="KAL2060397.1"/>
    <property type="molecule type" value="Genomic_DNA"/>
</dbReference>
<dbReference type="PANTHER" id="PTHR47424">
    <property type="entry name" value="REGULATORY PROTEIN GAL4"/>
    <property type="match status" value="1"/>
</dbReference>
<evidence type="ECO:0000256" key="1">
    <source>
        <dbReference type="ARBA" id="ARBA00023015"/>
    </source>
</evidence>
<dbReference type="CDD" id="cd12148">
    <property type="entry name" value="fungal_TF_MHR"/>
    <property type="match status" value="1"/>
</dbReference>
<feature type="domain" description="Xylanolytic transcriptional activator regulatory" evidence="5">
    <location>
        <begin position="143"/>
        <end position="268"/>
    </location>
</feature>
<evidence type="ECO:0000256" key="2">
    <source>
        <dbReference type="ARBA" id="ARBA00023163"/>
    </source>
</evidence>
<keyword evidence="7" id="KW-1185">Reference proteome</keyword>
<accession>A0ABR4BRU5</accession>
<sequence>MADQCVQDPKALGSSKRPTASKGVKNGPQVPAVSNDDTGGGHEQLLSPCSPVVLGPSITGTTSRLNVEEPGKFMFLGASSNASLLRDVRRVARLAIGFCDFVDDAVEYQVADTPTSQQGWMYYFHNDPPPTPSLADATDLLETYFWATAGFLDLLEETDLRRDLPRWLDSPHGEGSSALSVIYFLIFAIGASSQSYSKDETTEGYYNYGRYLMAANFAHEPSVTAIQGTVLTTVYLMSRSCHNAAFMQIGTAVRSSYALGLHELKNNDTARKFTNVELTITSLGRPPGTSARHDEALDDNYSTAMDLCQIFQTILESVYATQQLSMDTLQLIGSKQRSWISSLKQGLARTKVGCEEQIECAGKKRFNLGLYHFKSGYNWSAILLTRPFVIEFASSYVSRASDDPQRAQVDNVAVCACVRAAVHNIELSQALLHLEPTAKRLPFVVNAVFVSALICGLAVFIDYDQIMPTQSRLTTAVSVLGHFQPHYAEAQRGLAIIQALERACEVYTNRRLKRRIELQDQMIAGIFGDLTREPLSSDVADPSTTDKILPVSNLESGPCDISSAILLTNPDHTDQEGQRDAIDELLLAFDTDQNAVFDMSPPYDWYQLHNEAILQPDHIDNDYYGVFPAL</sequence>